<feature type="coiled-coil region" evidence="5">
    <location>
        <begin position="845"/>
        <end position="901"/>
    </location>
</feature>
<evidence type="ECO:0000313" key="9">
    <source>
        <dbReference type="Proteomes" id="UP000695022"/>
    </source>
</evidence>
<evidence type="ECO:0000256" key="2">
    <source>
        <dbReference type="ARBA" id="ARBA00022741"/>
    </source>
</evidence>
<reference evidence="10" key="1">
    <citation type="submission" date="2025-08" db="UniProtKB">
        <authorList>
            <consortium name="RefSeq"/>
        </authorList>
    </citation>
    <scope>IDENTIFICATION</scope>
</reference>
<organism evidence="9 10">
    <name type="scientific">Priapulus caudatus</name>
    <name type="common">Priapulid worm</name>
    <dbReference type="NCBI Taxonomy" id="37621"/>
    <lineage>
        <taxon>Eukaryota</taxon>
        <taxon>Metazoa</taxon>
        <taxon>Ecdysozoa</taxon>
        <taxon>Scalidophora</taxon>
        <taxon>Priapulida</taxon>
        <taxon>Priapulimorpha</taxon>
        <taxon>Priapulimorphida</taxon>
        <taxon>Priapulidae</taxon>
        <taxon>Priapulus</taxon>
    </lineage>
</organism>
<keyword evidence="5" id="KW-0175">Coiled coil</keyword>
<evidence type="ECO:0000256" key="4">
    <source>
        <dbReference type="ARBA" id="ARBA00023134"/>
    </source>
</evidence>
<keyword evidence="9" id="KW-1185">Reference proteome</keyword>
<dbReference type="RefSeq" id="XP_014677136.1">
    <property type="nucleotide sequence ID" value="XM_014821650.1"/>
</dbReference>
<accession>A0ABM1EY65</accession>
<dbReference type="Pfam" id="PF00350">
    <property type="entry name" value="Dynamin_N"/>
    <property type="match status" value="1"/>
</dbReference>
<dbReference type="InterPro" id="IPR045817">
    <property type="entry name" value="OPA1_C"/>
</dbReference>
<protein>
    <recommendedName>
        <fullName evidence="1">dynamin GTPase</fullName>
        <ecNumber evidence="1">3.6.5.5</ecNumber>
    </recommendedName>
</protein>
<dbReference type="Gene3D" id="3.40.50.300">
    <property type="entry name" value="P-loop containing nucleotide triphosphate hydrolases"/>
    <property type="match status" value="1"/>
</dbReference>
<dbReference type="InterPro" id="IPR045063">
    <property type="entry name" value="Dynamin_N"/>
</dbReference>
<dbReference type="PANTHER" id="PTHR11566:SF67">
    <property type="entry name" value="DYNAMIN-LIKE 120 KDA PROTEIN, MITOCHONDRIAL"/>
    <property type="match status" value="1"/>
</dbReference>
<proteinExistence type="predicted"/>
<gene>
    <name evidence="10" type="primary">LOC106817004</name>
</gene>
<dbReference type="GeneID" id="106817004"/>
<feature type="coiled-coil region" evidence="5">
    <location>
        <begin position="248"/>
        <end position="286"/>
    </location>
</feature>
<dbReference type="InterPro" id="IPR027417">
    <property type="entry name" value="P-loop_NTPase"/>
</dbReference>
<dbReference type="SUPFAM" id="SSF52540">
    <property type="entry name" value="P-loop containing nucleoside triphosphate hydrolases"/>
    <property type="match status" value="1"/>
</dbReference>
<evidence type="ECO:0000259" key="7">
    <source>
        <dbReference type="Pfam" id="PF00350"/>
    </source>
</evidence>
<evidence type="ECO:0000256" key="6">
    <source>
        <dbReference type="SAM" id="MobiDB-lite"/>
    </source>
</evidence>
<dbReference type="Pfam" id="PF19434">
    <property type="entry name" value="OPA1_C"/>
    <property type="match status" value="1"/>
</dbReference>
<evidence type="ECO:0000313" key="10">
    <source>
        <dbReference type="RefSeq" id="XP_014677136.1"/>
    </source>
</evidence>
<feature type="domain" description="Dynamin N-terminal" evidence="7">
    <location>
        <begin position="297"/>
        <end position="364"/>
    </location>
</feature>
<feature type="region of interest" description="Disordered" evidence="6">
    <location>
        <begin position="1"/>
        <end position="21"/>
    </location>
</feature>
<dbReference type="EC" id="3.6.5.5" evidence="1"/>
<feature type="domain" description="Dynamin-like GTPase OPA1 C-terminal" evidence="8">
    <location>
        <begin position="604"/>
        <end position="902"/>
    </location>
</feature>
<keyword evidence="2" id="KW-0547">Nucleotide-binding</keyword>
<keyword evidence="4" id="KW-0342">GTP-binding</keyword>
<dbReference type="Proteomes" id="UP000695022">
    <property type="component" value="Unplaced"/>
</dbReference>
<evidence type="ECO:0000256" key="3">
    <source>
        <dbReference type="ARBA" id="ARBA00022801"/>
    </source>
</evidence>
<evidence type="ECO:0000259" key="8">
    <source>
        <dbReference type="Pfam" id="PF19434"/>
    </source>
</evidence>
<evidence type="ECO:0000256" key="1">
    <source>
        <dbReference type="ARBA" id="ARBA00011980"/>
    </source>
</evidence>
<dbReference type="PANTHER" id="PTHR11566">
    <property type="entry name" value="DYNAMIN"/>
    <property type="match status" value="1"/>
</dbReference>
<sequence>MQRTMEPGVPAAARARHSRPSRCLQSPFRLARRRATPPTPVHALPAALFPRTSVSFLACGGGGALIVSRRTMGSASRGGGMMLRFLRLRYLVLGSAVGGGVALHETYESWKDKLPDLKWMKEYFPNEEHLDRFTAIAQRFRQKLTETRLPEAESWLEAGREKLSGWSDTSMQLLRQLGNFLDDTTQGDTSRVFTEGLLLAAVGNSARGTEDSKAGVDLARASMSFNPFQSKGEEPDEEYREQTDRERLDKMQEEMMQVQLKYQREIEKLEKENRELKKQILIRQEQRSKTRRKYKRVVVVGDQSSGKTSVLEMIARARIFPRGSGEMMTRAPVKVTLSEGPYHIASFKDSSREFDLSAESDVINVNFNSGCRRQRLQTQTTEMSPDTRESIRRLCKQYMENPNAIVLCIQGNVNDSISTIRDYEEHFFRNSKLFKGLNFRAAQLTTANMSMAVSECFWKMVKESVEQQADAFKATRFNLETEWKNNFPRVRELDRDELFEKARGEVLDEIINLSLVTPREWEEAFYAQLWKQVSTYVFENIYVPASQADSHGPTVTGESTGEASARVMEGGGRREEAFYAQLWKQVSTYVFENIYVPASQADNNLLPRKCVEVGWDTLMLQFKEMVDNDKKNKDHDNIFDSLKMAVIDEAANKHHWDQKAPDSLRVIQLNALEDRAVPDKQQWDLAIKFMETFLQERLDQSDEQMRELLGPSMREQWMYWKTQTDAQRQRRATVAELSKILQGNQKPKTQLTVDELTATRKNLQTRSVEVDNEFIRETWFHVYRHFFLKMSLQRSQDCKKGFYHYQQGYKRNRMECHDVVLFWRIQRMLQITSNALRQQVMNTEGRRLEKEIKQVLEDYSQTRERKERLLTGRRVQLAEELKRVRQIQEKLEEFVEALNKEK</sequence>
<dbReference type="InterPro" id="IPR022812">
    <property type="entry name" value="Dynamin"/>
</dbReference>
<keyword evidence="3" id="KW-0378">Hydrolase</keyword>
<name>A0ABM1EY65_PRICU</name>
<evidence type="ECO:0000256" key="5">
    <source>
        <dbReference type="SAM" id="Coils"/>
    </source>
</evidence>